<dbReference type="Pfam" id="PF07679">
    <property type="entry name" value="I-set"/>
    <property type="match status" value="3"/>
</dbReference>
<dbReference type="FunFam" id="2.60.40.10:FF:000434">
    <property type="entry name" value="Sidekick cell adhesion molecule 2"/>
    <property type="match status" value="1"/>
</dbReference>
<evidence type="ECO:0000256" key="8">
    <source>
        <dbReference type="ARBA" id="ARBA00023018"/>
    </source>
</evidence>
<evidence type="ECO:0000256" key="10">
    <source>
        <dbReference type="ARBA" id="ARBA00023157"/>
    </source>
</evidence>
<dbReference type="InterPro" id="IPR003961">
    <property type="entry name" value="FN3_dom"/>
</dbReference>
<reference evidence="21" key="1">
    <citation type="submission" date="2020-11" db="EMBL/GenBank/DDBJ databases">
        <title>Gallus gallus (Chicken) genome, bGalGal1, GRCg7b, maternal haplotype autosomes + Z &amp; W.</title>
        <authorList>
            <person name="Warren W."/>
            <person name="Formenti G."/>
            <person name="Fedrigo O."/>
            <person name="Haase B."/>
            <person name="Mountcastle J."/>
            <person name="Balacco J."/>
            <person name="Tracey A."/>
            <person name="Schneider V."/>
            <person name="Okimoto R."/>
            <person name="Cheng H."/>
            <person name="Hawken R."/>
            <person name="Howe K."/>
            <person name="Jarvis E.D."/>
        </authorList>
    </citation>
    <scope>NUCLEOTIDE SEQUENCE [LARGE SCALE GENOMIC DNA]</scope>
    <source>
        <strain evidence="21">Broiler</strain>
    </source>
</reference>
<dbReference type="GO" id="GO:0007416">
    <property type="term" value="P:synapse assembly"/>
    <property type="evidence" value="ECO:0007669"/>
    <property type="project" value="UniProtKB-ARBA"/>
</dbReference>
<feature type="domain" description="Fibronectin type-III" evidence="20">
    <location>
        <begin position="1029"/>
        <end position="1128"/>
    </location>
</feature>
<dbReference type="FunFam" id="2.60.40.10:FF:000231">
    <property type="entry name" value="Sidekick cell adhesion molecule 2"/>
    <property type="match status" value="1"/>
</dbReference>
<evidence type="ECO:0000256" key="1">
    <source>
        <dbReference type="ARBA" id="ARBA00004251"/>
    </source>
</evidence>
<dbReference type="PANTHER" id="PTHR13817:SF55">
    <property type="entry name" value="PROTEIN SIDEKICK-1"/>
    <property type="match status" value="1"/>
</dbReference>
<keyword evidence="12" id="KW-0393">Immunoglobulin domain</keyword>
<evidence type="ECO:0000256" key="17">
    <source>
        <dbReference type="SAM" id="MobiDB-lite"/>
    </source>
</evidence>
<comment type="subunit">
    <text evidence="16">Homodimer; mediates homophilic interactions to promote cell adhesion.</text>
</comment>
<dbReference type="FunFam" id="2.60.40.10:FF:000237">
    <property type="entry name" value="Sidekick cell adhesion molecule 2"/>
    <property type="match status" value="1"/>
</dbReference>
<keyword evidence="2" id="KW-1003">Cell membrane</keyword>
<evidence type="ECO:0000256" key="16">
    <source>
        <dbReference type="ARBA" id="ARBA00065695"/>
    </source>
</evidence>
<feature type="domain" description="Fibronectin type-III" evidence="20">
    <location>
        <begin position="1337"/>
        <end position="1431"/>
    </location>
</feature>
<dbReference type="SMART" id="SM00408">
    <property type="entry name" value="IGc2"/>
    <property type="match status" value="5"/>
</dbReference>
<feature type="domain" description="Ig-like" evidence="19">
    <location>
        <begin position="162"/>
        <end position="244"/>
    </location>
</feature>
<organism evidence="21 22">
    <name type="scientific">Gallus gallus</name>
    <name type="common">Chicken</name>
    <dbReference type="NCBI Taxonomy" id="9031"/>
    <lineage>
        <taxon>Eukaryota</taxon>
        <taxon>Metazoa</taxon>
        <taxon>Chordata</taxon>
        <taxon>Craniata</taxon>
        <taxon>Vertebrata</taxon>
        <taxon>Euteleostomi</taxon>
        <taxon>Archelosauria</taxon>
        <taxon>Archosauria</taxon>
        <taxon>Dinosauria</taxon>
        <taxon>Saurischia</taxon>
        <taxon>Theropoda</taxon>
        <taxon>Coelurosauria</taxon>
        <taxon>Aves</taxon>
        <taxon>Neognathae</taxon>
        <taxon>Galloanserae</taxon>
        <taxon>Galliformes</taxon>
        <taxon>Phasianidae</taxon>
        <taxon>Phasianinae</taxon>
        <taxon>Gallus</taxon>
    </lineage>
</organism>
<keyword evidence="7 18" id="KW-1133">Transmembrane helix</keyword>
<keyword evidence="3 18" id="KW-0812">Transmembrane</keyword>
<feature type="region of interest" description="Disordered" evidence="17">
    <location>
        <begin position="63"/>
        <end position="98"/>
    </location>
</feature>
<gene>
    <name evidence="21" type="primary">SDK1</name>
</gene>
<feature type="compositionally biased region" description="Polar residues" evidence="17">
    <location>
        <begin position="1438"/>
        <end position="1449"/>
    </location>
</feature>
<evidence type="ECO:0000256" key="18">
    <source>
        <dbReference type="SAM" id="Phobius"/>
    </source>
</evidence>
<feature type="domain" description="Fibronectin type-III" evidence="20">
    <location>
        <begin position="1538"/>
        <end position="1656"/>
    </location>
</feature>
<evidence type="ECO:0000256" key="3">
    <source>
        <dbReference type="ARBA" id="ARBA00022692"/>
    </source>
</evidence>
<dbReference type="InterPro" id="IPR036179">
    <property type="entry name" value="Ig-like_dom_sf"/>
</dbReference>
<dbReference type="OrthoDB" id="8923679at2759"/>
<dbReference type="GO" id="GO:0007156">
    <property type="term" value="P:homophilic cell adhesion via plasma membrane adhesion molecules"/>
    <property type="evidence" value="ECO:0007669"/>
    <property type="project" value="UniProtKB-ARBA"/>
</dbReference>
<evidence type="ECO:0000256" key="7">
    <source>
        <dbReference type="ARBA" id="ARBA00022989"/>
    </source>
</evidence>
<dbReference type="PROSITE" id="PS50835">
    <property type="entry name" value="IG_LIKE"/>
    <property type="match status" value="4"/>
</dbReference>
<dbReference type="FunFam" id="2.60.40.10:FF:000202">
    <property type="entry name" value="Sidekick cell adhesion molecule 1"/>
    <property type="match status" value="1"/>
</dbReference>
<dbReference type="FunFam" id="2.60.40.10:FF:000301">
    <property type="entry name" value="Sidekick cell adhesion molecule 2"/>
    <property type="match status" value="1"/>
</dbReference>
<dbReference type="Pfam" id="PF00041">
    <property type="entry name" value="fn3"/>
    <property type="match status" value="13"/>
</dbReference>
<evidence type="ECO:0000256" key="12">
    <source>
        <dbReference type="ARBA" id="ARBA00023319"/>
    </source>
</evidence>
<dbReference type="Ensembl" id="ENSGALT00010051197.1">
    <property type="protein sequence ID" value="ENSGALP00010030388.1"/>
    <property type="gene ID" value="ENSGALG00010021098.1"/>
</dbReference>
<evidence type="ECO:0000256" key="9">
    <source>
        <dbReference type="ARBA" id="ARBA00023136"/>
    </source>
</evidence>
<dbReference type="FunFam" id="2.60.40.10:FF:000209">
    <property type="entry name" value="Sidekick cell adhesion molecule 2"/>
    <property type="match status" value="1"/>
</dbReference>
<dbReference type="FunFam" id="2.60.40.10:FF:000236">
    <property type="entry name" value="Sidekick cell adhesion molecule 2"/>
    <property type="match status" value="1"/>
</dbReference>
<dbReference type="SUPFAM" id="SSF48726">
    <property type="entry name" value="Immunoglobulin"/>
    <property type="match status" value="4"/>
</dbReference>
<keyword evidence="9 18" id="KW-0472">Membrane</keyword>
<evidence type="ECO:0000256" key="2">
    <source>
        <dbReference type="ARBA" id="ARBA00022475"/>
    </source>
</evidence>
<dbReference type="FunFam" id="2.60.40.10:FF:000206">
    <property type="entry name" value="Sidekick cell adhesion molecule 2"/>
    <property type="match status" value="1"/>
</dbReference>
<reference evidence="21" key="3">
    <citation type="submission" date="2025-09" db="UniProtKB">
        <authorList>
            <consortium name="Ensembl"/>
        </authorList>
    </citation>
    <scope>IDENTIFICATION</scope>
    <source>
        <strain evidence="21">broiler</strain>
    </source>
</reference>
<dbReference type="SMART" id="SM00409">
    <property type="entry name" value="IG"/>
    <property type="match status" value="5"/>
</dbReference>
<keyword evidence="10" id="KW-1015">Disulfide bond</keyword>
<dbReference type="FunFam" id="2.60.40.10:FF:000360">
    <property type="entry name" value="Sidekick cell adhesion molecule 2"/>
    <property type="match status" value="1"/>
</dbReference>
<dbReference type="InterPro" id="IPR003599">
    <property type="entry name" value="Ig_sub"/>
</dbReference>
<evidence type="ECO:0000313" key="22">
    <source>
        <dbReference type="Proteomes" id="UP000000539"/>
    </source>
</evidence>
<sequence length="2174" mass="240286">MCFTFLTGCFGAINTSTRNIDFDGNYNTVRHTERCFRAACKVSTNQRVLGSCEVGLSVPPKLQGKGSWRRSQPTKESLASGCGVSDDQSAVRSGRQSDRMGISEAMMVGRKVDREIIARRNSRRDGMMMKLNFCFFFCRRWWAFLLLQLHMLQALAQDDVAPYFKTEPGLPQIHLEGNRLVLTCLAEGSWPLEFKWLHNDSEITTYSSEYKYIIPALQRSDAGFYQCIVRNRMGALLQRRSEVQVAYMGNFMDANQKKTVTEGEAAVLNFMHIFSYPRPQVTWFRDGHKIIPSSRIAITLENQLVILATSVADAGGYYAQAVNEKNGENKTSPLIHLSIAIPPYFTAEPEGVILAEVEKDVDILCQAMGVPIPSLVWYKDSVPLSKLQNPRYKVLLSGGLRIHALRPQDAGIFQCFASNKAGEIQTYTYLDVTNIKPAFIQPPEDTTVTEGMTAMLTCEVSGAPKPAISWKKGNQILASGSVQIPRFILLESGGLQITPVFLQDAGNYTCHAVNSEGALNAFVMLTVWNRTFIVHPPENSTVIKGTTATLRCEATHDPRISIRYVWKKDSVVINPSSSSRITVEKDGTLLISQTWSGDIGDYTCEVISFGGNDSRMARLEVIELPHSPQNLLATLNSSYSRSVVLSWVRPFDGNSPVLYYMVELSENNSPWKVHLSNLDPKMTSVTVSGLTPARTYQFRVCAVNQVGKGQYSSETSRLMLPEEPPSAPPKNIVASGRTNQSIMVQWQPPPESEHNGVLHGYILRYRLAGLPGEYQYKNITSAEINYCLVTDLIIWTQYEIQVASYNGAGLGAFSRPVTEYTLQGVPTAPPQNVQVEAVNSTTIQFLWSPPPQQFINGINQGYKLLAWPVDAPGSVTVVTIAPDFHGVHSGCITNLKKYTTYYTSVLCFTTPGDGPRSAPQLLRTLEDKPGAVGHLSFTEILDTSLKVSWQEPVEKNGIITGYQLSWEVYGRNESRLTRTLTNTTLEYKITGLSSLTTYTIEVAAVTAKGSGWVTSSTISSGVPPELPGAPSNLVISNISPRSATLQFRPGYDGKTSICKWIVEGQVGVLGEEEEWVSLHEVDNEPDAQMLEVPNLTPYTHYRFRMRQVNVVGASPLSQPSRVIQTLQAPPDVAPGSVSVRTASESSLRMRWVPLPDTQYNGNPESVGYRIKFWRMDLQPSALLKVISDRLERECTIEDLEEWTEYELQIQAFNAIGAGPWSEVVRGRTRESVPSAPPENVSAEAVSSTQILLTWSAVPESEQNGLILGYKILYKAKDLDSEPRSQTVRGNHTQSCLLSGLRKYVLYEIRVLAFTRIGDGVPSSPALTERTKDDAPGPPIRLVFPEVRLTSVRIVWQPPEEPNGIILGYQIAYRLASSSPNKFTTVEVGSTVRQFTATDLTPESAYIFRTSAKTRQGWGEPLEATVITTEKRERPAPPQQLTTPQSDVSSRSLQLHWVPGNDGSSPIRYFTVQVRELPNGDWQTYSSSISHEATSCIIESLNPFTSYKLRVKATNDIGDSDYSAETEAVTTLQDVPDEPPSSVLVTPHTTSSVLVQWQPPKAESLNGLLLGYRIYYRELDYDAGSATESKAVKNPSALRAELTPQSSFKTVNSSSALTTYELTQLKKYKRYEVLMTAYNVIGESPTSTPVEVFVGEAAPAMAPQNIQVNSLSASQLELTWDPPPADSQNGNIQGYKIYYWEGDVQNDTEKVKVLFLPETTVRLKNLTSHTRYLVCISAFNAAGDGPRSRPSAGRTHQAAPSAPSFLVFSEITSTTLNVSWGEPTAANGVLQGYRVVYEPLAPVQGVSKVVTVDIKGNWQRWLKVRDLTKGMTYLFRVQARTIAYGPELQANVTAGPAEGSPGSPQEILVTKSASGLTVQWTEGDSGEKPTTGYIIEARPSDEGLWDMFVKDIPRSATSYTVSLDKLKQGVTYEFRVVAVNEFGYGEPSVPSVAVSAQTEAPFYEEWWFLLVMALSSLILILLVVFALVLHGQSKKYKNCSTGKTISNVEESVTLDNGGFTALELNSRHLNIKSTFSKKNGTRSPPRPSPGGLHYSDEDICNKYNGAVLTEGLGLNEKPLEMSESEATDSDYEDELPKHSFVNHYMSDPTYYNSWKRQQKGVKHPTSYRYEECSASETEPYFQTVITTQSSGGVYTPTGQPAPGSRTPVTGFSSFV</sequence>
<dbReference type="InterPro" id="IPR036116">
    <property type="entry name" value="FN3_sf"/>
</dbReference>
<dbReference type="FunFam" id="2.60.40.10:FF:000267">
    <property type="entry name" value="Sidekick cell adhesion molecule 2"/>
    <property type="match status" value="1"/>
</dbReference>
<evidence type="ECO:0000259" key="20">
    <source>
        <dbReference type="PROSITE" id="PS50853"/>
    </source>
</evidence>
<keyword evidence="6" id="KW-0130">Cell adhesion</keyword>
<evidence type="ECO:0000256" key="6">
    <source>
        <dbReference type="ARBA" id="ARBA00022889"/>
    </source>
</evidence>
<comment type="function">
    <text evidence="14">Adhesion molecule that promotes lamina-specific synaptic connections in the retina. Expressed in specific subsets of interneurons and retinal ganglion cells (RGCs) and promotes synaptic connectivity via homophilic interactions.</text>
</comment>
<evidence type="ECO:0000256" key="4">
    <source>
        <dbReference type="ARBA" id="ARBA00022729"/>
    </source>
</evidence>
<dbReference type="FunFam" id="2.60.40.10:FF:000359">
    <property type="entry name" value="Sidekick cell adhesion molecule 2"/>
    <property type="match status" value="1"/>
</dbReference>
<dbReference type="FunFam" id="2.60.40.10:FF:000271">
    <property type="entry name" value="Sidekick cell adhesion molecule 2"/>
    <property type="match status" value="1"/>
</dbReference>
<dbReference type="GO" id="GO:0005886">
    <property type="term" value="C:plasma membrane"/>
    <property type="evidence" value="ECO:0007669"/>
    <property type="project" value="UniProtKB-SubCell"/>
</dbReference>
<dbReference type="FunFam" id="2.60.40.10:FF:000485">
    <property type="entry name" value="Sidekick cell adhesion molecule 2"/>
    <property type="match status" value="1"/>
</dbReference>
<feature type="domain" description="Fibronectin type-III" evidence="20">
    <location>
        <begin position="829"/>
        <end position="927"/>
    </location>
</feature>
<dbReference type="GO" id="GO:0045202">
    <property type="term" value="C:synapse"/>
    <property type="evidence" value="ECO:0007669"/>
    <property type="project" value="UniProtKB-SubCell"/>
</dbReference>
<keyword evidence="8" id="KW-0770">Synapse</keyword>
<feature type="domain" description="Fibronectin type-III" evidence="20">
    <location>
        <begin position="1859"/>
        <end position="1960"/>
    </location>
</feature>
<dbReference type="GeneTree" id="ENSGT00940000157747"/>
<evidence type="ECO:0000256" key="15">
    <source>
        <dbReference type="ARBA" id="ARBA00061621"/>
    </source>
</evidence>
<keyword evidence="11" id="KW-0325">Glycoprotein</keyword>
<dbReference type="CDD" id="cd00063">
    <property type="entry name" value="FN3"/>
    <property type="match status" value="13"/>
</dbReference>
<dbReference type="SUPFAM" id="SSF49265">
    <property type="entry name" value="Fibronectin type III"/>
    <property type="match status" value="7"/>
</dbReference>
<dbReference type="FunFam" id="2.60.40.10:FF:000158">
    <property type="entry name" value="Sidekick cell adhesion molecule 2"/>
    <property type="match status" value="1"/>
</dbReference>
<dbReference type="GO" id="GO:0042802">
    <property type="term" value="F:identical protein binding"/>
    <property type="evidence" value="ECO:0007669"/>
    <property type="project" value="UniProtKB-ARBA"/>
</dbReference>
<dbReference type="FunFam" id="2.60.40.10:FF:000253">
    <property type="entry name" value="Sidekick cell adhesion molecule 1"/>
    <property type="match status" value="1"/>
</dbReference>
<feature type="transmembrane region" description="Helical" evidence="18">
    <location>
        <begin position="1965"/>
        <end position="1988"/>
    </location>
</feature>
<accession>A0A8V0ZAU0</accession>
<feature type="domain" description="Fibronectin type-III" evidence="20">
    <location>
        <begin position="1133"/>
        <end position="1231"/>
    </location>
</feature>
<feature type="region of interest" description="Disordered" evidence="17">
    <location>
        <begin position="1428"/>
        <end position="1449"/>
    </location>
</feature>
<evidence type="ECO:0000256" key="14">
    <source>
        <dbReference type="ARBA" id="ARBA00060218"/>
    </source>
</evidence>
<dbReference type="InterPro" id="IPR050964">
    <property type="entry name" value="Striated_Muscle_Regulatory"/>
</dbReference>
<evidence type="ECO:0000259" key="19">
    <source>
        <dbReference type="PROSITE" id="PS50835"/>
    </source>
</evidence>
<feature type="domain" description="Fibronectin type-III" evidence="20">
    <location>
        <begin position="1661"/>
        <end position="1757"/>
    </location>
</feature>
<name>A0A8V0ZAU0_CHICK</name>
<feature type="domain" description="Fibronectin type-III" evidence="20">
    <location>
        <begin position="728"/>
        <end position="824"/>
    </location>
</feature>
<keyword evidence="4" id="KW-0732">Signal</keyword>
<evidence type="ECO:0000256" key="5">
    <source>
        <dbReference type="ARBA" id="ARBA00022737"/>
    </source>
</evidence>
<dbReference type="PANTHER" id="PTHR13817">
    <property type="entry name" value="TITIN"/>
    <property type="match status" value="1"/>
</dbReference>
<feature type="domain" description="Fibronectin type-III" evidence="20">
    <location>
        <begin position="931"/>
        <end position="1025"/>
    </location>
</feature>
<dbReference type="InterPro" id="IPR013783">
    <property type="entry name" value="Ig-like_fold"/>
</dbReference>
<feature type="region of interest" description="Disordered" evidence="17">
    <location>
        <begin position="2033"/>
        <end position="2055"/>
    </location>
</feature>
<dbReference type="InterPro" id="IPR007110">
    <property type="entry name" value="Ig-like_dom"/>
</dbReference>
<dbReference type="InterPro" id="IPR003598">
    <property type="entry name" value="Ig_sub2"/>
</dbReference>
<dbReference type="FunFam" id="2.60.40.10:FF:000261">
    <property type="entry name" value="Sidekick cell adhesion molecule 2"/>
    <property type="match status" value="1"/>
</dbReference>
<keyword evidence="5" id="KW-0677">Repeat</keyword>
<dbReference type="PROSITE" id="PS50853">
    <property type="entry name" value="FN3"/>
    <property type="match status" value="13"/>
</dbReference>
<feature type="domain" description="Fibronectin type-III" evidence="20">
    <location>
        <begin position="1761"/>
        <end position="1856"/>
    </location>
</feature>
<comment type="similarity">
    <text evidence="15">Belongs to the sidekick family.</text>
</comment>
<dbReference type="GO" id="GO:0010842">
    <property type="term" value="P:retina layer formation"/>
    <property type="evidence" value="ECO:0007669"/>
    <property type="project" value="UniProtKB-ARBA"/>
</dbReference>
<dbReference type="SMART" id="SM00060">
    <property type="entry name" value="FN3"/>
    <property type="match status" value="13"/>
</dbReference>
<feature type="domain" description="Fibronectin type-III" evidence="20">
    <location>
        <begin position="1236"/>
        <end position="1333"/>
    </location>
</feature>
<feature type="domain" description="Fibronectin type-III" evidence="20">
    <location>
        <begin position="627"/>
        <end position="723"/>
    </location>
</feature>
<dbReference type="FunFam" id="2.60.40.10:FF:000266">
    <property type="entry name" value="Sidekick cell adhesion molecule 2"/>
    <property type="match status" value="1"/>
</dbReference>
<evidence type="ECO:0000256" key="11">
    <source>
        <dbReference type="ARBA" id="ARBA00023180"/>
    </source>
</evidence>
<evidence type="ECO:0000313" key="21">
    <source>
        <dbReference type="Ensembl" id="ENSGALP00010030388.1"/>
    </source>
</evidence>
<protein>
    <submittedName>
        <fullName evidence="21">Sidekick cell adhesion molecule 1</fullName>
    </submittedName>
</protein>
<feature type="domain" description="Fibronectin type-III" evidence="20">
    <location>
        <begin position="1436"/>
        <end position="1533"/>
    </location>
</feature>
<evidence type="ECO:0000256" key="13">
    <source>
        <dbReference type="ARBA" id="ARBA00034103"/>
    </source>
</evidence>
<proteinExistence type="inferred from homology"/>
<dbReference type="Gene3D" id="2.60.40.10">
    <property type="entry name" value="Immunoglobulins"/>
    <property type="match status" value="18"/>
</dbReference>
<dbReference type="FunFam" id="2.60.40.10:FF:000177">
    <property type="entry name" value="Sidekick cell adhesion molecule 2"/>
    <property type="match status" value="1"/>
</dbReference>
<feature type="domain" description="Ig-like" evidence="19">
    <location>
        <begin position="437"/>
        <end position="526"/>
    </location>
</feature>
<dbReference type="InterPro" id="IPR013098">
    <property type="entry name" value="Ig_I-set"/>
</dbReference>
<dbReference type="PRINTS" id="PR00014">
    <property type="entry name" value="FNTYPEIII"/>
</dbReference>
<reference evidence="21" key="2">
    <citation type="submission" date="2025-08" db="UniProtKB">
        <authorList>
            <consortium name="Ensembl"/>
        </authorList>
    </citation>
    <scope>IDENTIFICATION</scope>
    <source>
        <strain evidence="21">broiler</strain>
    </source>
</reference>
<feature type="domain" description="Ig-like" evidence="19">
    <location>
        <begin position="530"/>
        <end position="620"/>
    </location>
</feature>
<keyword evidence="22" id="KW-1185">Reference proteome</keyword>
<dbReference type="Proteomes" id="UP000000539">
    <property type="component" value="Chromosome 14"/>
</dbReference>
<feature type="domain" description="Ig-like" evidence="19">
    <location>
        <begin position="343"/>
        <end position="433"/>
    </location>
</feature>
<feature type="compositionally biased region" description="Polar residues" evidence="17">
    <location>
        <begin position="2165"/>
        <end position="2174"/>
    </location>
</feature>
<comment type="subcellular location">
    <subcellularLocation>
        <location evidence="1">Cell membrane</location>
        <topology evidence="1">Single-pass type I membrane protein</topology>
    </subcellularLocation>
    <subcellularLocation>
        <location evidence="13">Synapse</location>
    </subcellularLocation>
</comment>
<feature type="region of interest" description="Disordered" evidence="17">
    <location>
        <begin position="2150"/>
        <end position="2174"/>
    </location>
</feature>
<dbReference type="Pfam" id="PF13927">
    <property type="entry name" value="Ig_3"/>
    <property type="match status" value="2"/>
</dbReference>